<sequence>MSCNKLKRFHAEESGQSLVEFVLVFSVLLILVSMAVDISRIIDAKILLQSAACESVRRITSRDSMTSEVNNTIKNEYDRLDPSKLHVSITAGNTKQRNYIYHARSNFGFVEKNCWFKYFDATVTLNYDVPIITPVGQLILGKSVPLTSKNTRMIVVEGYK</sequence>
<evidence type="ECO:0000256" key="1">
    <source>
        <dbReference type="SAM" id="Phobius"/>
    </source>
</evidence>
<gene>
    <name evidence="3" type="ORF">CCDG5_0340</name>
</gene>
<keyword evidence="1" id="KW-1133">Transmembrane helix</keyword>
<feature type="domain" description="TadE-like" evidence="2">
    <location>
        <begin position="15"/>
        <end position="57"/>
    </location>
</feature>
<accession>A0A078KLX4</accession>
<evidence type="ECO:0000259" key="2">
    <source>
        <dbReference type="Pfam" id="PF07811"/>
    </source>
</evidence>
<protein>
    <submittedName>
        <fullName evidence="3">Putative membrane protein</fullName>
    </submittedName>
</protein>
<dbReference type="Proteomes" id="UP000032431">
    <property type="component" value="Chromosome I"/>
</dbReference>
<keyword evidence="1" id="KW-0812">Transmembrane</keyword>
<organism evidence="3 4">
    <name type="scientific">[Clostridium] cellulosi</name>
    <dbReference type="NCBI Taxonomy" id="29343"/>
    <lineage>
        <taxon>Bacteria</taxon>
        <taxon>Bacillati</taxon>
        <taxon>Bacillota</taxon>
        <taxon>Clostridia</taxon>
        <taxon>Eubacteriales</taxon>
        <taxon>Oscillospiraceae</taxon>
        <taxon>Oscillospiraceae incertae sedis</taxon>
    </lineage>
</organism>
<dbReference type="InterPro" id="IPR012495">
    <property type="entry name" value="TadE-like_dom"/>
</dbReference>
<dbReference type="EMBL" id="LM995447">
    <property type="protein sequence ID" value="CDZ23482.1"/>
    <property type="molecule type" value="Genomic_DNA"/>
</dbReference>
<keyword evidence="1" id="KW-0472">Membrane</keyword>
<dbReference type="Pfam" id="PF07811">
    <property type="entry name" value="TadE"/>
    <property type="match status" value="1"/>
</dbReference>
<proteinExistence type="predicted"/>
<evidence type="ECO:0000313" key="3">
    <source>
        <dbReference type="EMBL" id="CDZ23482.1"/>
    </source>
</evidence>
<reference evidence="4" key="1">
    <citation type="submission" date="2014-07" db="EMBL/GenBank/DDBJ databases">
        <authorList>
            <person name="Wibberg D."/>
        </authorList>
    </citation>
    <scope>NUCLEOTIDE SEQUENCE [LARGE SCALE GENOMIC DNA]</scope>
    <source>
        <strain evidence="4">DG5</strain>
    </source>
</reference>
<dbReference type="PATRIC" id="fig|29343.3.peg.357"/>
<name>A0A078KLX4_9FIRM</name>
<dbReference type="HOGENOM" id="CLU_1649169_0_0_9"/>
<dbReference type="KEGG" id="ccel:CCDG5_0340"/>
<evidence type="ECO:0000313" key="4">
    <source>
        <dbReference type="Proteomes" id="UP000032431"/>
    </source>
</evidence>
<feature type="transmembrane region" description="Helical" evidence="1">
    <location>
        <begin position="21"/>
        <end position="42"/>
    </location>
</feature>
<keyword evidence="4" id="KW-1185">Reference proteome</keyword>
<dbReference type="STRING" id="29343.CCDG5_0340"/>
<dbReference type="AlphaFoldDB" id="A0A078KLX4"/>